<comment type="caution">
    <text evidence="6">The sequence shown here is derived from an EMBL/GenBank/DDBJ whole genome shotgun (WGS) entry which is preliminary data.</text>
</comment>
<feature type="domain" description="FAD-binding" evidence="5">
    <location>
        <begin position="16"/>
        <end position="353"/>
    </location>
</feature>
<dbReference type="GO" id="GO:0044550">
    <property type="term" value="P:secondary metabolite biosynthetic process"/>
    <property type="evidence" value="ECO:0007669"/>
    <property type="project" value="TreeGrafter"/>
</dbReference>
<dbReference type="InterPro" id="IPR002938">
    <property type="entry name" value="FAD-bd"/>
</dbReference>
<dbReference type="PANTHER" id="PTHR46720">
    <property type="entry name" value="HYDROXYLASE, PUTATIVE (AFU_ORTHOLOGUE AFUA_3G01460)-RELATED"/>
    <property type="match status" value="1"/>
</dbReference>
<evidence type="ECO:0000256" key="1">
    <source>
        <dbReference type="ARBA" id="ARBA00007992"/>
    </source>
</evidence>
<protein>
    <recommendedName>
        <fullName evidence="5">FAD-binding domain-containing protein</fullName>
    </recommendedName>
</protein>
<gene>
    <name evidence="6" type="ORF">N8I77_007793</name>
</gene>
<proteinExistence type="inferred from homology"/>
<dbReference type="InterPro" id="IPR036188">
    <property type="entry name" value="FAD/NAD-bd_sf"/>
</dbReference>
<reference evidence="6" key="1">
    <citation type="submission" date="2023-06" db="EMBL/GenBank/DDBJ databases">
        <authorList>
            <person name="Noh H."/>
        </authorList>
    </citation>
    <scope>NUCLEOTIDE SEQUENCE</scope>
    <source>
        <strain evidence="6">DUCC20226</strain>
    </source>
</reference>
<keyword evidence="3" id="KW-0274">FAD</keyword>
<keyword evidence="4" id="KW-0560">Oxidoreductase</keyword>
<evidence type="ECO:0000256" key="3">
    <source>
        <dbReference type="ARBA" id="ARBA00022827"/>
    </source>
</evidence>
<name>A0AAD9SF31_PHOAM</name>
<dbReference type="InterPro" id="IPR051104">
    <property type="entry name" value="FAD_monoxygenase"/>
</dbReference>
<dbReference type="GO" id="GO:0071949">
    <property type="term" value="F:FAD binding"/>
    <property type="evidence" value="ECO:0007669"/>
    <property type="project" value="InterPro"/>
</dbReference>
<dbReference type="AlphaFoldDB" id="A0AAD9SF31"/>
<evidence type="ECO:0000256" key="2">
    <source>
        <dbReference type="ARBA" id="ARBA00022630"/>
    </source>
</evidence>
<accession>A0AAD9SF31</accession>
<dbReference type="PANTHER" id="PTHR46720:SF3">
    <property type="entry name" value="FAD-BINDING DOMAIN-CONTAINING PROTEIN-RELATED"/>
    <property type="match status" value="1"/>
</dbReference>
<dbReference type="Pfam" id="PF01494">
    <property type="entry name" value="FAD_binding_3"/>
    <property type="match status" value="1"/>
</dbReference>
<sequence length="435" mass="47347">MTANNTSERSSPKPLRVAVVGGGPGGLATAIALSKTPNVEVHIYEKDKILREVGAGINIGANSWNVLELLGVADSLVSGHPSDVVLNMNGRSGEELHRMERPVDQEWPTGDWRSRPTIRTQRTKLQSALLSHVPPGVIRLSKKLDKIVDLGEKGVELHFADDTTEVADLVVGADGIRSIVRDGAWPDYKIAFTGTTIWRALLPLKDLTDQDPRFGITGWWHLPASHVYFSPVGEGLGEIASREYQDPAIHSASKVVWGVPVTNEHVESHFKEYLPEIQTALAKIPDGAWREFAAFAGPELASLVAWGGKIVLVGDSSHALSGAFGSGAGFAMEDGWVLAQALKHYGNDLAKASALFDRIRVPYYSRMYEYLGGQAAKRAEKLRELEVTTAGLTEEERVKIKVIKEGGDMSWIYKNNIGKVWDTALAELEGNGKAS</sequence>
<dbReference type="SUPFAM" id="SSF51905">
    <property type="entry name" value="FAD/NAD(P)-binding domain"/>
    <property type="match status" value="1"/>
</dbReference>
<dbReference type="Gene3D" id="3.50.50.60">
    <property type="entry name" value="FAD/NAD(P)-binding domain"/>
    <property type="match status" value="1"/>
</dbReference>
<evidence type="ECO:0000256" key="4">
    <source>
        <dbReference type="ARBA" id="ARBA00023002"/>
    </source>
</evidence>
<dbReference type="PRINTS" id="PR00420">
    <property type="entry name" value="RNGMNOXGNASE"/>
</dbReference>
<evidence type="ECO:0000259" key="5">
    <source>
        <dbReference type="Pfam" id="PF01494"/>
    </source>
</evidence>
<dbReference type="Proteomes" id="UP001265746">
    <property type="component" value="Unassembled WGS sequence"/>
</dbReference>
<keyword evidence="2" id="KW-0285">Flavoprotein</keyword>
<evidence type="ECO:0000313" key="6">
    <source>
        <dbReference type="EMBL" id="KAK2604901.1"/>
    </source>
</evidence>
<dbReference type="GO" id="GO:0016491">
    <property type="term" value="F:oxidoreductase activity"/>
    <property type="evidence" value="ECO:0007669"/>
    <property type="project" value="UniProtKB-KW"/>
</dbReference>
<evidence type="ECO:0000313" key="7">
    <source>
        <dbReference type="Proteomes" id="UP001265746"/>
    </source>
</evidence>
<dbReference type="EMBL" id="JAUJFL010000004">
    <property type="protein sequence ID" value="KAK2604901.1"/>
    <property type="molecule type" value="Genomic_DNA"/>
</dbReference>
<keyword evidence="7" id="KW-1185">Reference proteome</keyword>
<organism evidence="6 7">
    <name type="scientific">Phomopsis amygdali</name>
    <name type="common">Fusicoccum amygdali</name>
    <dbReference type="NCBI Taxonomy" id="1214568"/>
    <lineage>
        <taxon>Eukaryota</taxon>
        <taxon>Fungi</taxon>
        <taxon>Dikarya</taxon>
        <taxon>Ascomycota</taxon>
        <taxon>Pezizomycotina</taxon>
        <taxon>Sordariomycetes</taxon>
        <taxon>Sordariomycetidae</taxon>
        <taxon>Diaporthales</taxon>
        <taxon>Diaporthaceae</taxon>
        <taxon>Diaporthe</taxon>
    </lineage>
</organism>
<comment type="similarity">
    <text evidence="1">Belongs to the paxM FAD-dependent monooxygenase family.</text>
</comment>